<evidence type="ECO:0000313" key="5">
    <source>
        <dbReference type="Proteomes" id="UP000697995"/>
    </source>
</evidence>
<proteinExistence type="predicted"/>
<dbReference type="Proteomes" id="UP000697995">
    <property type="component" value="Unassembled WGS sequence"/>
</dbReference>
<dbReference type="SUPFAM" id="SSF52172">
    <property type="entry name" value="CheY-like"/>
    <property type="match status" value="1"/>
</dbReference>
<dbReference type="PANTHER" id="PTHR44591">
    <property type="entry name" value="STRESS RESPONSE REGULATOR PROTEIN 1"/>
    <property type="match status" value="1"/>
</dbReference>
<keyword evidence="5" id="KW-1185">Reference proteome</keyword>
<accession>A0ABS1D145</accession>
<protein>
    <recommendedName>
        <fullName evidence="3">Response regulatory domain-containing protein</fullName>
    </recommendedName>
</protein>
<dbReference type="InterPro" id="IPR001789">
    <property type="entry name" value="Sig_transdc_resp-reg_receiver"/>
</dbReference>
<dbReference type="InterPro" id="IPR050595">
    <property type="entry name" value="Bact_response_regulator"/>
</dbReference>
<dbReference type="PROSITE" id="PS50110">
    <property type="entry name" value="RESPONSE_REGULATORY"/>
    <property type="match status" value="1"/>
</dbReference>
<dbReference type="EMBL" id="NRSG01000127">
    <property type="protein sequence ID" value="MBK1659837.1"/>
    <property type="molecule type" value="Genomic_DNA"/>
</dbReference>
<gene>
    <name evidence="4" type="ORF">CKO45_16520</name>
</gene>
<dbReference type="Gene3D" id="3.40.50.2300">
    <property type="match status" value="1"/>
</dbReference>
<evidence type="ECO:0000259" key="3">
    <source>
        <dbReference type="PROSITE" id="PS50110"/>
    </source>
</evidence>
<dbReference type="Pfam" id="PF00072">
    <property type="entry name" value="Response_reg"/>
    <property type="match status" value="1"/>
</dbReference>
<feature type="modified residue" description="4-aspartylphosphate" evidence="2">
    <location>
        <position position="72"/>
    </location>
</feature>
<organism evidence="4 5">
    <name type="scientific">Paracraurococcus ruber</name>
    <dbReference type="NCBI Taxonomy" id="77675"/>
    <lineage>
        <taxon>Bacteria</taxon>
        <taxon>Pseudomonadati</taxon>
        <taxon>Pseudomonadota</taxon>
        <taxon>Alphaproteobacteria</taxon>
        <taxon>Acetobacterales</taxon>
        <taxon>Roseomonadaceae</taxon>
        <taxon>Paracraurococcus</taxon>
    </lineage>
</organism>
<comment type="caution">
    <text evidence="4">The sequence shown here is derived from an EMBL/GenBank/DDBJ whole genome shotgun (WGS) entry which is preliminary data.</text>
</comment>
<dbReference type="SMART" id="SM00448">
    <property type="entry name" value="REC"/>
    <property type="match status" value="1"/>
</dbReference>
<feature type="domain" description="Response regulatory" evidence="3">
    <location>
        <begin position="22"/>
        <end position="136"/>
    </location>
</feature>
<keyword evidence="1 2" id="KW-0597">Phosphoprotein</keyword>
<dbReference type="InterPro" id="IPR011006">
    <property type="entry name" value="CheY-like_superfamily"/>
</dbReference>
<dbReference type="PANTHER" id="PTHR44591:SF21">
    <property type="entry name" value="TWO-COMPONENT RESPONSE REGULATOR"/>
    <property type="match status" value="1"/>
</dbReference>
<sequence length="144" mass="14475">MPPAAPARPAASPAAGTAAGPPVLLVEDETALRRLGTRVLERDGHAVLAADCAEAALALVEAGAAPCLLVSDVAMPGMDGIDLARAVRARFPALPVLLLSGYAERALDADFAAQGYRFLAKPFAPADLAREVAAALGRAAPAAA</sequence>
<evidence type="ECO:0000256" key="1">
    <source>
        <dbReference type="ARBA" id="ARBA00022553"/>
    </source>
</evidence>
<evidence type="ECO:0000256" key="2">
    <source>
        <dbReference type="PROSITE-ProRule" id="PRU00169"/>
    </source>
</evidence>
<reference evidence="4 5" key="1">
    <citation type="journal article" date="2020" name="Microorganisms">
        <title>Osmotic Adaptation and Compatible Solute Biosynthesis of Phototrophic Bacteria as Revealed from Genome Analyses.</title>
        <authorList>
            <person name="Imhoff J.F."/>
            <person name="Rahn T."/>
            <person name="Kunzel S."/>
            <person name="Keller A."/>
            <person name="Neulinger S.C."/>
        </authorList>
    </citation>
    <scope>NUCLEOTIDE SEQUENCE [LARGE SCALE GENOMIC DNA]</scope>
    <source>
        <strain evidence="4 5">DSM 15382</strain>
    </source>
</reference>
<name>A0ABS1D145_9PROT</name>
<evidence type="ECO:0000313" key="4">
    <source>
        <dbReference type="EMBL" id="MBK1659837.1"/>
    </source>
</evidence>